<dbReference type="InterPro" id="IPR013785">
    <property type="entry name" value="Aldolase_TIM"/>
</dbReference>
<name>A0ABZ0IWS0_9BACT</name>
<gene>
    <name evidence="2" type="ORF">RT717_12760</name>
</gene>
<dbReference type="EMBL" id="CP136051">
    <property type="protein sequence ID" value="WOK09510.1"/>
    <property type="molecule type" value="Genomic_DNA"/>
</dbReference>
<dbReference type="Gene3D" id="3.20.20.70">
    <property type="entry name" value="Aldolase class I"/>
    <property type="match status" value="1"/>
</dbReference>
<accession>A0ABZ0IWS0</accession>
<dbReference type="InterPro" id="IPR002220">
    <property type="entry name" value="DapA-like"/>
</dbReference>
<protein>
    <submittedName>
        <fullName evidence="2">Dihydrodipicolinate synthase family protein</fullName>
    </submittedName>
</protein>
<dbReference type="SMART" id="SM01130">
    <property type="entry name" value="DHDPS"/>
    <property type="match status" value="1"/>
</dbReference>
<keyword evidence="3" id="KW-1185">Reference proteome</keyword>
<sequence>MPKHIQLDSSVAKLLSEGTVIPAHPLALTSALHLDEARQRQLTRYYIGSGAGGVAVGVHTTQFEIRKPEINLLEPVLKMTADEIAIAQLARPFIKVAGICGPVEQALKEAELARKYGYHLGLLSNGGLNNYTEAELIKRTEAVAEIIPVFGFYLQPAVGGRYLSYDFWRDFAEIPNVQAIKVAAFNRYQTLDVVRAVCHSSRRKEIALYTGNDDNIVADLLTPYQFMVNGDKVEKTFVGGLLGHWAVWTKQAVELFNEIKVCVANDYAGVETLLAKGVEVTDMNAVIFDARNAFKGCIPGIHEVLRRQGLLQGGFCLNAEEVLSGGQAEEIDRICESYRHLTDDEFVQAFLQSRTVK</sequence>
<organism evidence="2 3">
    <name type="scientific">Imperialibacter roseus</name>
    <dbReference type="NCBI Taxonomy" id="1324217"/>
    <lineage>
        <taxon>Bacteria</taxon>
        <taxon>Pseudomonadati</taxon>
        <taxon>Bacteroidota</taxon>
        <taxon>Cytophagia</taxon>
        <taxon>Cytophagales</taxon>
        <taxon>Flammeovirgaceae</taxon>
        <taxon>Imperialibacter</taxon>
    </lineage>
</organism>
<reference evidence="2 3" key="1">
    <citation type="journal article" date="2023" name="Microbiol. Resour. Announc.">
        <title>Complete Genome Sequence of Imperialibacter roseus strain P4T.</title>
        <authorList>
            <person name="Tizabi D.R."/>
            <person name="Bachvaroff T."/>
            <person name="Hill R.T."/>
        </authorList>
    </citation>
    <scope>NUCLEOTIDE SEQUENCE [LARGE SCALE GENOMIC DNA]</scope>
    <source>
        <strain evidence="2 3">P4T</strain>
    </source>
</reference>
<evidence type="ECO:0000313" key="2">
    <source>
        <dbReference type="EMBL" id="WOK09510.1"/>
    </source>
</evidence>
<evidence type="ECO:0000313" key="3">
    <source>
        <dbReference type="Proteomes" id="UP001302349"/>
    </source>
</evidence>
<dbReference type="Proteomes" id="UP001302349">
    <property type="component" value="Chromosome"/>
</dbReference>
<dbReference type="PANTHER" id="PTHR12128:SF51">
    <property type="entry name" value="BLL4205 PROTEIN"/>
    <property type="match status" value="1"/>
</dbReference>
<dbReference type="RefSeq" id="WP_317492125.1">
    <property type="nucleotide sequence ID" value="NZ_CP136051.1"/>
</dbReference>
<dbReference type="Pfam" id="PF00701">
    <property type="entry name" value="DHDPS"/>
    <property type="match status" value="1"/>
</dbReference>
<proteinExistence type="predicted"/>
<dbReference type="SUPFAM" id="SSF51569">
    <property type="entry name" value="Aldolase"/>
    <property type="match status" value="1"/>
</dbReference>
<dbReference type="PANTHER" id="PTHR12128">
    <property type="entry name" value="DIHYDRODIPICOLINATE SYNTHASE"/>
    <property type="match status" value="1"/>
</dbReference>
<keyword evidence="1" id="KW-0456">Lyase</keyword>
<evidence type="ECO:0000256" key="1">
    <source>
        <dbReference type="ARBA" id="ARBA00023239"/>
    </source>
</evidence>